<proteinExistence type="predicted"/>
<dbReference type="RefSeq" id="WP_015733107.1">
    <property type="nucleotide sequence ID" value="NC_013407.1"/>
</dbReference>
<dbReference type="Proteomes" id="UP000002063">
    <property type="component" value="Chromosome"/>
</dbReference>
<accession>C9RH35</accession>
<gene>
    <name evidence="1" type="ordered locus">Metvu_1029</name>
</gene>
<organism evidence="1 2">
    <name type="scientific">Methanocaldococcus vulcanius (strain ATCC 700851 / DSM 12094 / M7)</name>
    <name type="common">Methanococcus vulcanius</name>
    <dbReference type="NCBI Taxonomy" id="579137"/>
    <lineage>
        <taxon>Archaea</taxon>
        <taxon>Methanobacteriati</taxon>
        <taxon>Methanobacteriota</taxon>
        <taxon>Methanomada group</taxon>
        <taxon>Methanococci</taxon>
        <taxon>Methanococcales</taxon>
        <taxon>Methanocaldococcaceae</taxon>
        <taxon>Methanocaldococcus</taxon>
    </lineage>
</organism>
<sequence length="92" mass="10262">MTHGSYLMIKLVDENGEELDKISFSKNDVNGALKFAKSVVGFIPKMSFGNKLDILPIATITLTKGLGGVLVWKINRKVYEKEIKPLLKNLKI</sequence>
<dbReference type="EMBL" id="CP001787">
    <property type="protein sequence ID" value="ACX72887.1"/>
    <property type="molecule type" value="Genomic_DNA"/>
</dbReference>
<dbReference type="STRING" id="579137.Metvu_1029"/>
<evidence type="ECO:0000313" key="2">
    <source>
        <dbReference type="Proteomes" id="UP000002063"/>
    </source>
</evidence>
<evidence type="ECO:0000313" key="1">
    <source>
        <dbReference type="EMBL" id="ACX72887.1"/>
    </source>
</evidence>
<dbReference type="AlphaFoldDB" id="C9RH35"/>
<keyword evidence="2" id="KW-1185">Reference proteome</keyword>
<dbReference type="GeneID" id="8513366"/>
<dbReference type="KEGG" id="mvu:Metvu_1029"/>
<dbReference type="HOGENOM" id="CLU_2406427_0_0_2"/>
<protein>
    <submittedName>
        <fullName evidence="1">Uncharacterized protein</fullName>
    </submittedName>
</protein>
<reference evidence="1" key="1">
    <citation type="submission" date="2009-10" db="EMBL/GenBank/DDBJ databases">
        <title>Complete sequence of chromosome of Methanocaldococcus vulcanius M7.</title>
        <authorList>
            <consortium name="US DOE Joint Genome Institute"/>
            <person name="Lucas S."/>
            <person name="Copeland A."/>
            <person name="Lapidus A."/>
            <person name="Glavina del Rio T."/>
            <person name="Dalin E."/>
            <person name="Tice H."/>
            <person name="Bruce D."/>
            <person name="Goodwin L."/>
            <person name="Pitluck S."/>
            <person name="Lcollab F.I."/>
            <person name="Brettin T."/>
            <person name="Detter J.C."/>
            <person name="Han C."/>
            <person name="Tapia R."/>
            <person name="Kuske C.R."/>
            <person name="Schmutz J."/>
            <person name="Larimer F."/>
            <person name="Land M."/>
            <person name="Hauser L."/>
            <person name="Kyrpides N."/>
            <person name="Ovchinikova G."/>
            <person name="Sieprawska-Lupa M."/>
            <person name="Whitman W.B."/>
            <person name="Woyke T."/>
        </authorList>
    </citation>
    <scope>NUCLEOTIDE SEQUENCE [LARGE SCALE GENOMIC DNA]</scope>
    <source>
        <strain evidence="1">M7</strain>
    </source>
</reference>
<name>C9RH35_METVM</name>